<reference evidence="2" key="1">
    <citation type="submission" date="2023-07" db="EMBL/GenBank/DDBJ databases">
        <title>Gilvimarinus algae sp. nov., isolated from the surface of Kelp.</title>
        <authorList>
            <person name="Sun Y.Y."/>
            <person name="Gong Y."/>
            <person name="Du Z.J."/>
        </authorList>
    </citation>
    <scope>NUCLEOTIDE SEQUENCE</scope>
    <source>
        <strain evidence="2">SDUM040014</strain>
    </source>
</reference>
<sequence length="261" mass="28122">MRIASLGSGSQGNATLLEWRGGALLIDCGFSVKEALARLERLGYSAGELSAVLVTHEHSDHIKGVAALARRFTLPVYMTPGTYHSRNHGMLPHLQLIEGYQPFAIGDLKVEPVAVPHDAREPAQFVFEADGLRVGVLTDLGSISPHVEQSYQGCDALVLEANHDPRMLAGGPYPPSLKQRVGGPWGHLSNQQAAGFLKRLDTARLQHLVIAHISQKNNTLELAREAIEPVSAEVANVIYACQNEGFGWLDVSVLGVESALA</sequence>
<keyword evidence="3" id="KW-1185">Reference proteome</keyword>
<evidence type="ECO:0000313" key="3">
    <source>
        <dbReference type="Proteomes" id="UP001168380"/>
    </source>
</evidence>
<dbReference type="RefSeq" id="WP_302715353.1">
    <property type="nucleotide sequence ID" value="NZ_JAULRT010000062.1"/>
</dbReference>
<evidence type="ECO:0000313" key="2">
    <source>
        <dbReference type="EMBL" id="MDO3384089.1"/>
    </source>
</evidence>
<protein>
    <submittedName>
        <fullName evidence="2">MBL fold metallo-hydrolase</fullName>
    </submittedName>
</protein>
<dbReference type="SUPFAM" id="SSF56281">
    <property type="entry name" value="Metallo-hydrolase/oxidoreductase"/>
    <property type="match status" value="1"/>
</dbReference>
<dbReference type="Proteomes" id="UP001168380">
    <property type="component" value="Unassembled WGS sequence"/>
</dbReference>
<gene>
    <name evidence="2" type="ORF">QWI16_18045</name>
</gene>
<dbReference type="PANTHER" id="PTHR47619">
    <property type="entry name" value="METALLO-HYDROLASE YYCJ-RELATED"/>
    <property type="match status" value="1"/>
</dbReference>
<evidence type="ECO:0000259" key="1">
    <source>
        <dbReference type="SMART" id="SM00849"/>
    </source>
</evidence>
<dbReference type="PANTHER" id="PTHR47619:SF1">
    <property type="entry name" value="EXODEOXYRIBONUCLEASE WALJ"/>
    <property type="match status" value="1"/>
</dbReference>
<dbReference type="InterPro" id="IPR052533">
    <property type="entry name" value="WalJ/YycJ-like"/>
</dbReference>
<dbReference type="InterPro" id="IPR001279">
    <property type="entry name" value="Metallo-B-lactamas"/>
</dbReference>
<dbReference type="InterPro" id="IPR036866">
    <property type="entry name" value="RibonucZ/Hydroxyglut_hydro"/>
</dbReference>
<name>A0ABT8TJ22_9GAMM</name>
<dbReference type="SMART" id="SM00849">
    <property type="entry name" value="Lactamase_B"/>
    <property type="match status" value="1"/>
</dbReference>
<proteinExistence type="predicted"/>
<organism evidence="2 3">
    <name type="scientific">Gilvimarinus algae</name>
    <dbReference type="NCBI Taxonomy" id="3058037"/>
    <lineage>
        <taxon>Bacteria</taxon>
        <taxon>Pseudomonadati</taxon>
        <taxon>Pseudomonadota</taxon>
        <taxon>Gammaproteobacteria</taxon>
        <taxon>Cellvibrionales</taxon>
        <taxon>Cellvibrionaceae</taxon>
        <taxon>Gilvimarinus</taxon>
    </lineage>
</organism>
<feature type="domain" description="Metallo-beta-lactamase" evidence="1">
    <location>
        <begin position="11"/>
        <end position="187"/>
    </location>
</feature>
<accession>A0ABT8TJ22</accession>
<dbReference type="Gene3D" id="3.60.15.10">
    <property type="entry name" value="Ribonuclease Z/Hydroxyacylglutathione hydrolase-like"/>
    <property type="match status" value="1"/>
</dbReference>
<dbReference type="EMBL" id="JAULRT010000062">
    <property type="protein sequence ID" value="MDO3384089.1"/>
    <property type="molecule type" value="Genomic_DNA"/>
</dbReference>
<dbReference type="Pfam" id="PF12706">
    <property type="entry name" value="Lactamase_B_2"/>
    <property type="match status" value="1"/>
</dbReference>
<comment type="caution">
    <text evidence="2">The sequence shown here is derived from an EMBL/GenBank/DDBJ whole genome shotgun (WGS) entry which is preliminary data.</text>
</comment>